<gene>
    <name evidence="1" type="ORF">LCGC14_2186380</name>
</gene>
<protein>
    <recommendedName>
        <fullName evidence="2">DUF1376 domain-containing protein</fullName>
    </recommendedName>
</protein>
<evidence type="ECO:0000313" key="1">
    <source>
        <dbReference type="EMBL" id="KKL62318.1"/>
    </source>
</evidence>
<proteinExistence type="predicted"/>
<feature type="non-terminal residue" evidence="1">
    <location>
        <position position="224"/>
    </location>
</feature>
<dbReference type="EMBL" id="LAZR01028527">
    <property type="protein sequence ID" value="KKL62318.1"/>
    <property type="molecule type" value="Genomic_DNA"/>
</dbReference>
<comment type="caution">
    <text evidence="1">The sequence shown here is derived from an EMBL/GenBank/DDBJ whole genome shotgun (WGS) entry which is preliminary data.</text>
</comment>
<reference evidence="1" key="1">
    <citation type="journal article" date="2015" name="Nature">
        <title>Complex archaea that bridge the gap between prokaryotes and eukaryotes.</title>
        <authorList>
            <person name="Spang A."/>
            <person name="Saw J.H."/>
            <person name="Jorgensen S.L."/>
            <person name="Zaremba-Niedzwiedzka K."/>
            <person name="Martijn J."/>
            <person name="Lind A.E."/>
            <person name="van Eijk R."/>
            <person name="Schleper C."/>
            <person name="Guy L."/>
            <person name="Ettema T.J."/>
        </authorList>
    </citation>
    <scope>NUCLEOTIDE SEQUENCE</scope>
</reference>
<accession>A0A0F9DKU7</accession>
<organism evidence="1">
    <name type="scientific">marine sediment metagenome</name>
    <dbReference type="NCBI Taxonomy" id="412755"/>
    <lineage>
        <taxon>unclassified sequences</taxon>
        <taxon>metagenomes</taxon>
        <taxon>ecological metagenomes</taxon>
    </lineage>
</organism>
<dbReference type="AlphaFoldDB" id="A0A0F9DKU7"/>
<evidence type="ECO:0008006" key="2">
    <source>
        <dbReference type="Google" id="ProtNLM"/>
    </source>
</evidence>
<name>A0A0F9DKU7_9ZZZZ</name>
<sequence length="224" mass="26122">MWIRREYPYLYPLADCNGSFELDIPVILGKLKPNRPDLSFRKLRLIFDTFLQEGLLFLWAEHQREYGHWTGSERVGRLPRLSRRSNKYEKRLAPPLPQKEYETYLQRFGETLFVSAPDAVGNQARATARATDKAKAKENPAQASPSLVGFEAFWNAYPRKVGKPAAIRTWKKTWSKPNPVASDGIMAGLERWKQTEQWQNPQFIPYPATFLNQRRWEDEPPEIV</sequence>